<dbReference type="EMBL" id="WOYG01000001">
    <property type="protein sequence ID" value="NLV10426.1"/>
    <property type="molecule type" value="Genomic_DNA"/>
</dbReference>
<dbReference type="OrthoDB" id="107316at2157"/>
<gene>
    <name evidence="2" type="ORF">GOC74_10850</name>
</gene>
<dbReference type="GeneID" id="94361734"/>
<organism evidence="2 3">
    <name type="scientific">Halomicrobium mukohataei</name>
    <dbReference type="NCBI Taxonomy" id="57705"/>
    <lineage>
        <taxon>Archaea</taxon>
        <taxon>Methanobacteriati</taxon>
        <taxon>Methanobacteriota</taxon>
        <taxon>Stenosarchaea group</taxon>
        <taxon>Halobacteria</taxon>
        <taxon>Halobacteriales</taxon>
        <taxon>Haloarculaceae</taxon>
        <taxon>Halomicrobium</taxon>
    </lineage>
</organism>
<feature type="region of interest" description="Disordered" evidence="1">
    <location>
        <begin position="1"/>
        <end position="29"/>
    </location>
</feature>
<reference evidence="2" key="1">
    <citation type="submission" date="2019-12" db="EMBL/GenBank/DDBJ databases">
        <title>Whole-genome sequence of Halomicrobium mukohataei pws1.</title>
        <authorList>
            <person name="Verma D.K."/>
            <person name="Gopal K."/>
            <person name="Prasad E.S."/>
        </authorList>
    </citation>
    <scope>NUCLEOTIDE SEQUENCE</scope>
    <source>
        <strain evidence="2">Pws1</strain>
    </source>
</reference>
<name>A0A847UD66_9EURY</name>
<evidence type="ECO:0000313" key="2">
    <source>
        <dbReference type="EMBL" id="NLV10426.1"/>
    </source>
</evidence>
<accession>A0A847UD66</accession>
<sequence>MREATIRTAHGDDATAERIASALRPDNTDEMATRVDGDEIVTTIDRETTGGLHSTVDDYVVNLRVAAQLADQHTTHTS</sequence>
<evidence type="ECO:0000313" key="3">
    <source>
        <dbReference type="Proteomes" id="UP000608662"/>
    </source>
</evidence>
<dbReference type="Proteomes" id="UP000608662">
    <property type="component" value="Unassembled WGS sequence"/>
</dbReference>
<protein>
    <submittedName>
        <fullName evidence="2">KEOPS complex Pcc1-like subunit</fullName>
    </submittedName>
</protein>
<dbReference type="AlphaFoldDB" id="A0A847UD66"/>
<feature type="compositionally biased region" description="Basic and acidic residues" evidence="1">
    <location>
        <begin position="1"/>
        <end position="16"/>
    </location>
</feature>
<dbReference type="RefSeq" id="WP_170094123.1">
    <property type="nucleotide sequence ID" value="NZ_WOYG01000001.1"/>
</dbReference>
<evidence type="ECO:0000256" key="1">
    <source>
        <dbReference type="SAM" id="MobiDB-lite"/>
    </source>
</evidence>
<dbReference type="NCBIfam" id="NF011470">
    <property type="entry name" value="PRK14887.1"/>
    <property type="match status" value="1"/>
</dbReference>
<comment type="caution">
    <text evidence="2">The sequence shown here is derived from an EMBL/GenBank/DDBJ whole genome shotgun (WGS) entry which is preliminary data.</text>
</comment>
<proteinExistence type="predicted"/>